<proteinExistence type="predicted"/>
<dbReference type="EMBL" id="LJZO01000011">
    <property type="protein sequence ID" value="ROV99261.1"/>
    <property type="molecule type" value="Genomic_DNA"/>
</dbReference>
<evidence type="ECO:0000313" key="3">
    <source>
        <dbReference type="EMBL" id="ROV99261.1"/>
    </source>
</evidence>
<comment type="caution">
    <text evidence="3">The sequence shown here is derived from an EMBL/GenBank/DDBJ whole genome shotgun (WGS) entry which is preliminary data.</text>
</comment>
<feature type="chain" id="PRO_5019151595" evidence="2">
    <location>
        <begin position="22"/>
        <end position="148"/>
    </location>
</feature>
<sequence>MLFPMAIHLALILATTSLVAAYPTWYLAIYQFRCKPPSIVEVKSDDWTEWKVSSICAPGTCCSTSADTGPLCTAEACDSAAQDRERLLRTYNYLESARKKTGEENQAKEANNPDKLKWEQEMETKWKMIDAMAEADREKALAETQAQV</sequence>
<evidence type="ECO:0000256" key="2">
    <source>
        <dbReference type="SAM" id="SignalP"/>
    </source>
</evidence>
<feature type="region of interest" description="Disordered" evidence="1">
    <location>
        <begin position="99"/>
        <end position="119"/>
    </location>
</feature>
<feature type="signal peptide" evidence="2">
    <location>
        <begin position="1"/>
        <end position="21"/>
    </location>
</feature>
<organism evidence="3 4">
    <name type="scientific">Cytospora chrysosperma</name>
    <name type="common">Cytospora canker fungus</name>
    <name type="synonym">Sphaeria chrysosperma</name>
    <dbReference type="NCBI Taxonomy" id="252740"/>
    <lineage>
        <taxon>Eukaryota</taxon>
        <taxon>Fungi</taxon>
        <taxon>Dikarya</taxon>
        <taxon>Ascomycota</taxon>
        <taxon>Pezizomycotina</taxon>
        <taxon>Sordariomycetes</taxon>
        <taxon>Sordariomycetidae</taxon>
        <taxon>Diaporthales</taxon>
        <taxon>Cytosporaceae</taxon>
        <taxon>Cytospora</taxon>
    </lineage>
</organism>
<dbReference type="AlphaFoldDB" id="A0A423W7D0"/>
<keyword evidence="4" id="KW-1185">Reference proteome</keyword>
<keyword evidence="2" id="KW-0732">Signal</keyword>
<evidence type="ECO:0000313" key="4">
    <source>
        <dbReference type="Proteomes" id="UP000284375"/>
    </source>
</evidence>
<accession>A0A423W7D0</accession>
<dbReference type="Proteomes" id="UP000284375">
    <property type="component" value="Unassembled WGS sequence"/>
</dbReference>
<protein>
    <submittedName>
        <fullName evidence="3">Uncharacterized protein</fullName>
    </submittedName>
</protein>
<name>A0A423W7D0_CYTCH</name>
<gene>
    <name evidence="3" type="ORF">VSDG_03922</name>
</gene>
<dbReference type="OrthoDB" id="5234993at2759"/>
<evidence type="ECO:0000256" key="1">
    <source>
        <dbReference type="SAM" id="MobiDB-lite"/>
    </source>
</evidence>
<reference evidence="3 4" key="1">
    <citation type="submission" date="2015-09" db="EMBL/GenBank/DDBJ databases">
        <title>Host preference determinants of Valsa canker pathogens revealed by comparative genomics.</title>
        <authorList>
            <person name="Yin Z."/>
            <person name="Huang L."/>
        </authorList>
    </citation>
    <scope>NUCLEOTIDE SEQUENCE [LARGE SCALE GENOMIC DNA]</scope>
    <source>
        <strain evidence="3 4">YSFL</strain>
    </source>
</reference>